<dbReference type="InterPro" id="IPR039678">
    <property type="entry name" value="CTNNBL1"/>
</dbReference>
<keyword evidence="8" id="KW-1185">Reference proteome</keyword>
<dbReference type="InterPro" id="IPR011989">
    <property type="entry name" value="ARM-like"/>
</dbReference>
<dbReference type="OrthoDB" id="3222at2759"/>
<reference evidence="7 8" key="1">
    <citation type="journal article" date="2020" name="Nat. Food">
        <title>A phased Vanilla planifolia genome enables genetic improvement of flavour and production.</title>
        <authorList>
            <person name="Hasing T."/>
            <person name="Tang H."/>
            <person name="Brym M."/>
            <person name="Khazi F."/>
            <person name="Huang T."/>
            <person name="Chambers A.H."/>
        </authorList>
    </citation>
    <scope>NUCLEOTIDE SEQUENCE [LARGE SCALE GENOMIC DNA]</scope>
    <source>
        <tissue evidence="7">Leaf</tissue>
    </source>
</reference>
<organism evidence="7 8">
    <name type="scientific">Vanilla planifolia</name>
    <name type="common">Vanilla</name>
    <dbReference type="NCBI Taxonomy" id="51239"/>
    <lineage>
        <taxon>Eukaryota</taxon>
        <taxon>Viridiplantae</taxon>
        <taxon>Streptophyta</taxon>
        <taxon>Embryophyta</taxon>
        <taxon>Tracheophyta</taxon>
        <taxon>Spermatophyta</taxon>
        <taxon>Magnoliopsida</taxon>
        <taxon>Liliopsida</taxon>
        <taxon>Asparagales</taxon>
        <taxon>Orchidaceae</taxon>
        <taxon>Vanilloideae</taxon>
        <taxon>Vanilleae</taxon>
        <taxon>Vanilla</taxon>
    </lineage>
</organism>
<comment type="caution">
    <text evidence="7">The sequence shown here is derived from an EMBL/GenBank/DDBJ whole genome shotgun (WGS) entry which is preliminary data.</text>
</comment>
<gene>
    <name evidence="7" type="ORF">HPP92_022083</name>
</gene>
<keyword evidence="5" id="KW-0539">Nucleus</keyword>
<dbReference type="Gene3D" id="1.25.10.10">
    <property type="entry name" value="Leucine-rich Repeat Variant"/>
    <property type="match status" value="1"/>
</dbReference>
<accession>A0A835UEY3</accession>
<dbReference type="GO" id="GO:0005681">
    <property type="term" value="C:spliceosomal complex"/>
    <property type="evidence" value="ECO:0007669"/>
    <property type="project" value="TreeGrafter"/>
</dbReference>
<evidence type="ECO:0000259" key="6">
    <source>
        <dbReference type="Pfam" id="PF08216"/>
    </source>
</evidence>
<protein>
    <recommendedName>
        <fullName evidence="6">Beta-catenin-like protein 1 N-terminal domain-containing protein</fullName>
    </recommendedName>
</protein>
<name>A0A835UEY3_VANPL</name>
<evidence type="ECO:0000313" key="7">
    <source>
        <dbReference type="EMBL" id="KAG0456926.1"/>
    </source>
</evidence>
<dbReference type="InterPro" id="IPR013180">
    <property type="entry name" value="CTNNBL1_N"/>
</dbReference>
<dbReference type="EMBL" id="JADCNL010000012">
    <property type="protein sequence ID" value="KAG0456926.1"/>
    <property type="molecule type" value="Genomic_DNA"/>
</dbReference>
<keyword evidence="3" id="KW-0677">Repeat</keyword>
<comment type="subcellular location">
    <subcellularLocation>
        <location evidence="1">Nucleus</location>
    </subcellularLocation>
</comment>
<dbReference type="Pfam" id="PF08216">
    <property type="entry name" value="CTNNBL"/>
    <property type="match status" value="1"/>
</dbReference>
<feature type="domain" description="Beta-catenin-like protein 1 N-terminal" evidence="6">
    <location>
        <begin position="1"/>
        <end position="86"/>
    </location>
</feature>
<dbReference type="AlphaFoldDB" id="A0A835UEY3"/>
<proteinExistence type="predicted"/>
<evidence type="ECO:0000256" key="5">
    <source>
        <dbReference type="ARBA" id="ARBA00023242"/>
    </source>
</evidence>
<dbReference type="PANTHER" id="PTHR14978">
    <property type="entry name" value="BETA-CATENIN-LIKE PROTEIN 1 NUCLEAR ASSOCIATED PROTEIN"/>
    <property type="match status" value="1"/>
</dbReference>
<keyword evidence="2" id="KW-0597">Phosphoprotein</keyword>
<sequence length="108" mass="12937">MELYVRYSNKVKVETKRLNNLELDDLEMDDEERYNRKLDAGLYTVQLLAVIVGHLWSSEHQHMRARIELLLRQHKLTKDDVKDVLQPCRSIMTTLAMWMDQTRRNGHK</sequence>
<dbReference type="PANTHER" id="PTHR14978:SF0">
    <property type="entry name" value="BETA-CATENIN-LIKE PROTEIN 1"/>
    <property type="match status" value="1"/>
</dbReference>
<dbReference type="Proteomes" id="UP000636800">
    <property type="component" value="Chromosome 12"/>
</dbReference>
<evidence type="ECO:0000256" key="4">
    <source>
        <dbReference type="ARBA" id="ARBA00023054"/>
    </source>
</evidence>
<evidence type="ECO:0000256" key="3">
    <source>
        <dbReference type="ARBA" id="ARBA00022737"/>
    </source>
</evidence>
<evidence type="ECO:0000256" key="2">
    <source>
        <dbReference type="ARBA" id="ARBA00022553"/>
    </source>
</evidence>
<keyword evidence="4" id="KW-0175">Coiled coil</keyword>
<evidence type="ECO:0000313" key="8">
    <source>
        <dbReference type="Proteomes" id="UP000636800"/>
    </source>
</evidence>
<evidence type="ECO:0000256" key="1">
    <source>
        <dbReference type="ARBA" id="ARBA00004123"/>
    </source>
</evidence>